<comment type="subcellular location">
    <subcellularLocation>
        <location evidence="1">Nucleus</location>
    </subcellularLocation>
</comment>
<dbReference type="GO" id="GO:0004693">
    <property type="term" value="F:cyclin-dependent protein serine/threonine kinase activity"/>
    <property type="evidence" value="ECO:0007669"/>
    <property type="project" value="TreeGrafter"/>
</dbReference>
<evidence type="ECO:0000256" key="5">
    <source>
        <dbReference type="ARBA" id="ARBA00022741"/>
    </source>
</evidence>
<dbReference type="SUPFAM" id="SSF56112">
    <property type="entry name" value="Protein kinase-like (PK-like)"/>
    <property type="match status" value="1"/>
</dbReference>
<keyword evidence="5 9" id="KW-0547">Nucleotide-binding</keyword>
<feature type="compositionally biased region" description="Gly residues" evidence="10">
    <location>
        <begin position="1030"/>
        <end position="1047"/>
    </location>
</feature>
<dbReference type="Pfam" id="PF00069">
    <property type="entry name" value="Pkinase"/>
    <property type="match status" value="2"/>
</dbReference>
<accession>A0A8X7T6V9</accession>
<evidence type="ECO:0000313" key="12">
    <source>
        <dbReference type="EMBL" id="KAE8270689.1"/>
    </source>
</evidence>
<organism evidence="12 13">
    <name type="scientific">Tilletia walkeri</name>
    <dbReference type="NCBI Taxonomy" id="117179"/>
    <lineage>
        <taxon>Eukaryota</taxon>
        <taxon>Fungi</taxon>
        <taxon>Dikarya</taxon>
        <taxon>Basidiomycota</taxon>
        <taxon>Ustilaginomycotina</taxon>
        <taxon>Exobasidiomycetes</taxon>
        <taxon>Tilletiales</taxon>
        <taxon>Tilletiaceae</taxon>
        <taxon>Tilletia</taxon>
    </lineage>
</organism>
<dbReference type="EMBL" id="LWDG02000041">
    <property type="protein sequence ID" value="KAE8270689.1"/>
    <property type="molecule type" value="Genomic_DNA"/>
</dbReference>
<name>A0A8X7T6V9_9BASI</name>
<dbReference type="SMART" id="SM00220">
    <property type="entry name" value="S_TKc"/>
    <property type="match status" value="1"/>
</dbReference>
<reference evidence="12" key="1">
    <citation type="submission" date="2016-04" db="EMBL/GenBank/DDBJ databases">
        <authorList>
            <person name="Nguyen H.D."/>
            <person name="Samba Siva P."/>
            <person name="Cullis J."/>
            <person name="Levesque C.A."/>
            <person name="Hambleton S."/>
        </authorList>
    </citation>
    <scope>NUCLEOTIDE SEQUENCE</scope>
    <source>
        <strain evidence="12">DAOMC 236422</strain>
    </source>
</reference>
<feature type="region of interest" description="Disordered" evidence="10">
    <location>
        <begin position="467"/>
        <end position="511"/>
    </location>
</feature>
<feature type="region of interest" description="Disordered" evidence="10">
    <location>
        <begin position="723"/>
        <end position="757"/>
    </location>
</feature>
<feature type="binding site" evidence="9">
    <location>
        <position position="293"/>
    </location>
    <ligand>
        <name>ATP</name>
        <dbReference type="ChEBI" id="CHEBI:30616"/>
    </ligand>
</feature>
<keyword evidence="6" id="KW-0418">Kinase</keyword>
<keyword evidence="8" id="KW-0539">Nucleus</keyword>
<keyword evidence="3" id="KW-0723">Serine/threonine-protein kinase</keyword>
<dbReference type="AlphaFoldDB" id="A0A8X7T6V9"/>
<dbReference type="GO" id="GO:0005524">
    <property type="term" value="F:ATP binding"/>
    <property type="evidence" value="ECO:0007669"/>
    <property type="project" value="UniProtKB-UniRule"/>
</dbReference>
<dbReference type="InterPro" id="IPR000719">
    <property type="entry name" value="Prot_kinase_dom"/>
</dbReference>
<feature type="compositionally biased region" description="Pro residues" evidence="10">
    <location>
        <begin position="10"/>
        <end position="20"/>
    </location>
</feature>
<feature type="compositionally biased region" description="Gly residues" evidence="10">
    <location>
        <begin position="994"/>
        <end position="1019"/>
    </location>
</feature>
<protein>
    <recommendedName>
        <fullName evidence="11">Protein kinase domain-containing protein</fullName>
    </recommendedName>
</protein>
<evidence type="ECO:0000256" key="3">
    <source>
        <dbReference type="ARBA" id="ARBA00022527"/>
    </source>
</evidence>
<feature type="region of interest" description="Disordered" evidence="10">
    <location>
        <begin position="859"/>
        <end position="1117"/>
    </location>
</feature>
<feature type="region of interest" description="Disordered" evidence="10">
    <location>
        <begin position="1"/>
        <end position="39"/>
    </location>
</feature>
<evidence type="ECO:0000256" key="7">
    <source>
        <dbReference type="ARBA" id="ARBA00022840"/>
    </source>
</evidence>
<evidence type="ECO:0000313" key="13">
    <source>
        <dbReference type="Proteomes" id="UP000078113"/>
    </source>
</evidence>
<dbReference type="PANTHER" id="PTHR24056:SF233">
    <property type="entry name" value="CYCLIN-DEPENDENT KINASE 9"/>
    <property type="match status" value="1"/>
</dbReference>
<feature type="compositionally biased region" description="Low complexity" evidence="10">
    <location>
        <begin position="902"/>
        <end position="912"/>
    </location>
</feature>
<feature type="domain" description="Protein kinase" evidence="11">
    <location>
        <begin position="264"/>
        <end position="665"/>
    </location>
</feature>
<dbReference type="InterPro" id="IPR011009">
    <property type="entry name" value="Kinase-like_dom_sf"/>
</dbReference>
<dbReference type="GO" id="GO:0005634">
    <property type="term" value="C:nucleus"/>
    <property type="evidence" value="ECO:0007669"/>
    <property type="project" value="UniProtKB-SubCell"/>
</dbReference>
<feature type="compositionally biased region" description="Gly residues" evidence="10">
    <location>
        <begin position="922"/>
        <end position="938"/>
    </location>
</feature>
<comment type="caution">
    <text evidence="12">The sequence shown here is derived from an EMBL/GenBank/DDBJ whole genome shotgun (WGS) entry which is preliminary data.</text>
</comment>
<gene>
    <name evidence="12" type="ORF">A4X09_0g1667</name>
</gene>
<keyword evidence="7 9" id="KW-0067">ATP-binding</keyword>
<dbReference type="PROSITE" id="PS00108">
    <property type="entry name" value="PROTEIN_KINASE_ST"/>
    <property type="match status" value="1"/>
</dbReference>
<keyword evidence="13" id="KW-1185">Reference proteome</keyword>
<keyword evidence="4" id="KW-0808">Transferase</keyword>
<dbReference type="PROSITE" id="PS50011">
    <property type="entry name" value="PROTEIN_KINASE_DOM"/>
    <property type="match status" value="1"/>
</dbReference>
<evidence type="ECO:0000256" key="2">
    <source>
        <dbReference type="ARBA" id="ARBA00006485"/>
    </source>
</evidence>
<dbReference type="InterPro" id="IPR008271">
    <property type="entry name" value="Ser/Thr_kinase_AS"/>
</dbReference>
<evidence type="ECO:0000256" key="4">
    <source>
        <dbReference type="ARBA" id="ARBA00022679"/>
    </source>
</evidence>
<dbReference type="InterPro" id="IPR050108">
    <property type="entry name" value="CDK"/>
</dbReference>
<evidence type="ECO:0000256" key="1">
    <source>
        <dbReference type="ARBA" id="ARBA00004123"/>
    </source>
</evidence>
<evidence type="ECO:0000256" key="8">
    <source>
        <dbReference type="ARBA" id="ARBA00023242"/>
    </source>
</evidence>
<feature type="compositionally biased region" description="Polar residues" evidence="10">
    <location>
        <begin position="478"/>
        <end position="490"/>
    </location>
</feature>
<feature type="region of interest" description="Disordered" evidence="10">
    <location>
        <begin position="153"/>
        <end position="190"/>
    </location>
</feature>
<evidence type="ECO:0000256" key="6">
    <source>
        <dbReference type="ARBA" id="ARBA00022777"/>
    </source>
</evidence>
<comment type="similarity">
    <text evidence="2">Belongs to the protein kinase superfamily. CMGC Ser/Thr protein kinase family. CDC2/CDKX subfamily.</text>
</comment>
<feature type="compositionally biased region" description="Pro residues" evidence="10">
    <location>
        <begin position="884"/>
        <end position="901"/>
    </location>
</feature>
<dbReference type="InterPro" id="IPR017441">
    <property type="entry name" value="Protein_kinase_ATP_BS"/>
</dbReference>
<dbReference type="Gene3D" id="1.10.510.10">
    <property type="entry name" value="Transferase(Phosphotransferase) domain 1"/>
    <property type="match status" value="2"/>
</dbReference>
<reference evidence="12" key="2">
    <citation type="journal article" date="2019" name="IMA Fungus">
        <title>Genome sequencing and comparison of five Tilletia species to identify candidate genes for the detection of regulated species infecting wheat.</title>
        <authorList>
            <person name="Nguyen H.D.T."/>
            <person name="Sultana T."/>
            <person name="Kesanakurti P."/>
            <person name="Hambleton S."/>
        </authorList>
    </citation>
    <scope>NUCLEOTIDE SEQUENCE</scope>
    <source>
        <strain evidence="12">DAOMC 236422</strain>
    </source>
</reference>
<feature type="compositionally biased region" description="Polar residues" evidence="10">
    <location>
        <begin position="164"/>
        <end position="175"/>
    </location>
</feature>
<feature type="compositionally biased region" description="Gly residues" evidence="10">
    <location>
        <begin position="948"/>
        <end position="959"/>
    </location>
</feature>
<proteinExistence type="inferred from homology"/>
<evidence type="ECO:0000256" key="9">
    <source>
        <dbReference type="PROSITE-ProRule" id="PRU10141"/>
    </source>
</evidence>
<dbReference type="Gene3D" id="3.30.200.20">
    <property type="entry name" value="Phosphorylase Kinase, domain 1"/>
    <property type="match status" value="1"/>
</dbReference>
<dbReference type="Proteomes" id="UP000078113">
    <property type="component" value="Unassembled WGS sequence"/>
</dbReference>
<feature type="compositionally biased region" description="Basic and acidic residues" evidence="10">
    <location>
        <begin position="491"/>
        <end position="501"/>
    </location>
</feature>
<dbReference type="PROSITE" id="PS00107">
    <property type="entry name" value="PROTEIN_KINASE_ATP"/>
    <property type="match status" value="1"/>
</dbReference>
<evidence type="ECO:0000259" key="11">
    <source>
        <dbReference type="PROSITE" id="PS50011"/>
    </source>
</evidence>
<evidence type="ECO:0000256" key="10">
    <source>
        <dbReference type="SAM" id="MobiDB-lite"/>
    </source>
</evidence>
<dbReference type="PANTHER" id="PTHR24056">
    <property type="entry name" value="CELL DIVISION PROTEIN KINASE"/>
    <property type="match status" value="1"/>
</dbReference>
<sequence length="1117" mass="116174">MSHPSSNTPGAPPTAPPPALMPATSKRPASPYDLPGATATKLPRYDAAAAAAADQMEMDPTPADLYSSANSIDTVMPDAPAFETRPGAPLHPAIGQSPAPSSIKGGSTIMGVAGGAKSSQYLAALKQERSTHAHAMGTDGNNARWSAYGGGGGAGAGGSGGSAHQSALSRSTSINGALGPSRASQFDPEIGLPISSDPAKAKLERAAVFNTLKPLPRLRSEQSALYNGGHRFFALQAAAKRSREERKGKSDQIKWVGCSASSDYELSERLGQGTFGVVQRGRDKRNDRDVALKKVVVHEEKDGIPITTIREIKLLKILRHSAVIPVIDIVYEPPALLHNEIRSLIERGIDPATYLRDKEAGSSSAPSGTGYSGGAARGTIYMVEPYMDHDLNGLLENQQISKLPPSQIKLYMKQLLEGTLYLHKNRILHRDMKAANLLINNEGSLQIADFGLARPFTDSNLYSENFNSRSKTEDDLNAASSSRYGGTNNKAIDDVDNDQRPAWKGKGKAHGSSRTDYTGMVVTRWYRPPELLAGMKNYGPAVDMWGLGCILGEMYLKRPMFKGSSEINQMQLIVNAVGPPTRTNYPDWWNLTGVRDADPSGRPDFGGKTVGQKEFASEANSTLQHFFWGHGLDCDHQMLHLLQQMLQLDPKKRISAREALAHPWFWTRPYPADPKKLPKYEPSKEMDRAKREAKQLALMEQQQKALGGPQGMMGMGYNNHGHPHGAHPHAHQQQHGGGMHHGRPHMTHQHSHGHLHGHGHGMGVGVGGMNRANGAGPRGTLPARPTMGLPPGYGPGAAPVYGAPSARMTLPMGGGGGGPVGPGVGQGSQGPSGVGMGPVGVVGPSGAVGAGGPMINAYGPPRRSNVPGVGPPGLPPGLGAAGVRPPPPGAPPPLPPPPPTFSAPNNPSASSSLPYSNWVSQSGGGGGGPGGGGGGGGADLHSGHGHGYHGQGQGHGQGHGQTHSSSDAPPASNWAFNPAEATGFQRRPFRDRMGGPGGPPGGGGSGGAGGFGRRGGFQPGGPPGGRPRFSGGGGPPGGGGGGGGVGRFGFNNNSNRGLPPMGMDSNSTSLGGGSMGQAPVSPQQQQQQQQQGPRGPAESRWGPARGGGRAPQPYEDM</sequence>